<dbReference type="STRING" id="576137.A0A1L7XS80"/>
<feature type="compositionally biased region" description="Polar residues" evidence="1">
    <location>
        <begin position="133"/>
        <end position="173"/>
    </location>
</feature>
<name>A0A1L7XS80_9HELO</name>
<dbReference type="PANTHER" id="PTHR24359">
    <property type="entry name" value="SERINE/THREONINE-PROTEIN KINASE SBK1"/>
    <property type="match status" value="1"/>
</dbReference>
<evidence type="ECO:0000259" key="2">
    <source>
        <dbReference type="PROSITE" id="PS50011"/>
    </source>
</evidence>
<dbReference type="Proteomes" id="UP000184330">
    <property type="component" value="Unassembled WGS sequence"/>
</dbReference>
<feature type="region of interest" description="Disordered" evidence="1">
    <location>
        <begin position="14"/>
        <end position="65"/>
    </location>
</feature>
<dbReference type="PROSITE" id="PS50011">
    <property type="entry name" value="PROTEIN_KINASE_DOM"/>
    <property type="match status" value="1"/>
</dbReference>
<dbReference type="AlphaFoldDB" id="A0A1L7XS80"/>
<dbReference type="InterPro" id="IPR000719">
    <property type="entry name" value="Prot_kinase_dom"/>
</dbReference>
<feature type="region of interest" description="Disordered" evidence="1">
    <location>
        <begin position="133"/>
        <end position="174"/>
    </location>
</feature>
<dbReference type="Gene3D" id="3.30.200.20">
    <property type="entry name" value="Phosphorylase Kinase, domain 1"/>
    <property type="match status" value="1"/>
</dbReference>
<dbReference type="Gene3D" id="1.10.510.10">
    <property type="entry name" value="Transferase(Phosphotransferase) domain 1"/>
    <property type="match status" value="1"/>
</dbReference>
<dbReference type="EMBL" id="FJOG01000048">
    <property type="protein sequence ID" value="CZR67922.1"/>
    <property type="molecule type" value="Genomic_DNA"/>
</dbReference>
<dbReference type="SMART" id="SM00220">
    <property type="entry name" value="S_TKc"/>
    <property type="match status" value="1"/>
</dbReference>
<protein>
    <recommendedName>
        <fullName evidence="2">Protein kinase domain-containing protein</fullName>
    </recommendedName>
</protein>
<feature type="region of interest" description="Disordered" evidence="1">
    <location>
        <begin position="83"/>
        <end position="119"/>
    </location>
</feature>
<gene>
    <name evidence="3" type="ORF">PAC_17821</name>
</gene>
<reference evidence="3 4" key="1">
    <citation type="submission" date="2016-03" db="EMBL/GenBank/DDBJ databases">
        <authorList>
            <person name="Ploux O."/>
        </authorList>
    </citation>
    <scope>NUCLEOTIDE SEQUENCE [LARGE SCALE GENOMIC DNA]</scope>
    <source>
        <strain evidence="3 4">UAMH 11012</strain>
    </source>
</reference>
<evidence type="ECO:0000313" key="3">
    <source>
        <dbReference type="EMBL" id="CZR67922.1"/>
    </source>
</evidence>
<feature type="region of interest" description="Disordered" evidence="1">
    <location>
        <begin position="697"/>
        <end position="729"/>
    </location>
</feature>
<organism evidence="3 4">
    <name type="scientific">Phialocephala subalpina</name>
    <dbReference type="NCBI Taxonomy" id="576137"/>
    <lineage>
        <taxon>Eukaryota</taxon>
        <taxon>Fungi</taxon>
        <taxon>Dikarya</taxon>
        <taxon>Ascomycota</taxon>
        <taxon>Pezizomycotina</taxon>
        <taxon>Leotiomycetes</taxon>
        <taxon>Helotiales</taxon>
        <taxon>Mollisiaceae</taxon>
        <taxon>Phialocephala</taxon>
        <taxon>Phialocephala fortinii species complex</taxon>
    </lineage>
</organism>
<dbReference type="GO" id="GO:0004674">
    <property type="term" value="F:protein serine/threonine kinase activity"/>
    <property type="evidence" value="ECO:0007669"/>
    <property type="project" value="TreeGrafter"/>
</dbReference>
<dbReference type="Pfam" id="PF00069">
    <property type="entry name" value="Pkinase"/>
    <property type="match status" value="1"/>
</dbReference>
<proteinExistence type="predicted"/>
<dbReference type="GO" id="GO:0005524">
    <property type="term" value="F:ATP binding"/>
    <property type="evidence" value="ECO:0007669"/>
    <property type="project" value="InterPro"/>
</dbReference>
<evidence type="ECO:0000256" key="1">
    <source>
        <dbReference type="SAM" id="MobiDB-lite"/>
    </source>
</evidence>
<dbReference type="SUPFAM" id="SSF56112">
    <property type="entry name" value="Protein kinase-like (PK-like)"/>
    <property type="match status" value="1"/>
</dbReference>
<dbReference type="PANTHER" id="PTHR24359:SF1">
    <property type="entry name" value="INHIBITOR OF NUCLEAR FACTOR KAPPA-B KINASE EPSILON SUBUNIT HOMOLOG 1-RELATED"/>
    <property type="match status" value="1"/>
</dbReference>
<keyword evidence="4" id="KW-1185">Reference proteome</keyword>
<feature type="compositionally biased region" description="Low complexity" evidence="1">
    <location>
        <begin position="719"/>
        <end position="729"/>
    </location>
</feature>
<dbReference type="OrthoDB" id="1046782at2759"/>
<dbReference type="CDD" id="cd00180">
    <property type="entry name" value="PKc"/>
    <property type="match status" value="1"/>
</dbReference>
<feature type="compositionally biased region" description="Basic and acidic residues" evidence="1">
    <location>
        <begin position="92"/>
        <end position="113"/>
    </location>
</feature>
<feature type="domain" description="Protein kinase" evidence="2">
    <location>
        <begin position="337"/>
        <end position="681"/>
    </location>
</feature>
<dbReference type="InterPro" id="IPR011009">
    <property type="entry name" value="Kinase-like_dom_sf"/>
</dbReference>
<sequence length="781" mass="88891">MSSILNCFKRLKIPRRSQKQEPKPSAAHPNLVPVAQSTQISIPAPATPINKNKEPVADATESDEGTELVTVGDTAERVDVLLTEEPESTATAEERLNEYQSPPDRRPFVEERASTNGVPRIEVQRQATLLTTENGAAIHRSSSTGSLTPKLSRDNSQTSLRSRADSRGSSSTGHWLKEQLDNAGLECPKHHHCFLIPRSALKKLITPANVAQDLQSSNPDTSDTEAEEYASTICFCARRLYATLAYIKKSADIKELLEEGITDNDLPFLRQPNKRSRFALHRRNGEAIKTLEAWEDSRLKKFDRYQWWMNSPVFKLNKEPYELNDKTILPFVDFEMPEGIETKKQGGYSEVYPVRVHPAHHEFWHSSESEDEKPLKLVAVKQLFSDDEKEFQKERTILTAMSMKNHPHLIKLLATYKYDGKYHLMFPFANANLRKYWDDRPSPAFDRETVFWSLQQMTGIADGLLRIHNFAVTHPLSISGPGNVRVQKDAKLSVQKGEEWFGRHGDIKPENVLWFDQNHETDNPMGILQIADFGLGRFHGRDSRSHVNPDTVFSSPTYEPPECKLRLPVSRAYDMWSLGCLYLEFITWMLRGSAEIDGFANYRGREATATGIDDDNFFTIVTDAEGQKATVREQVVAWTNELHRHEKCSPLIHDLLDLTMKGLLVVESRSRLSARWLHQELKELLQKAEKDVDYLLKPTPRKPEPERANTTPASLGVPKTNSTTNTKRNSVTFATNIKENVHERLPKDLVFRTLGTPNQKMKTWPTHGQQAVVLEMPQFAR</sequence>
<accession>A0A1L7XS80</accession>
<evidence type="ECO:0000313" key="4">
    <source>
        <dbReference type="Proteomes" id="UP000184330"/>
    </source>
</evidence>